<dbReference type="GO" id="GO:0016829">
    <property type="term" value="F:lyase activity"/>
    <property type="evidence" value="ECO:0007669"/>
    <property type="project" value="UniProtKB-KW"/>
</dbReference>
<gene>
    <name evidence="6" type="ORF">J2X26_000834</name>
</gene>
<keyword evidence="2" id="KW-0624">Polysaccharide degradation</keyword>
<evidence type="ECO:0000313" key="7">
    <source>
        <dbReference type="Proteomes" id="UP001239626"/>
    </source>
</evidence>
<dbReference type="Proteomes" id="UP001239626">
    <property type="component" value="Unassembled WGS sequence"/>
</dbReference>
<dbReference type="InterPro" id="IPR012334">
    <property type="entry name" value="Pectin_lyas_fold"/>
</dbReference>
<sequence>MRRAFARRPLAAVATLAMATTIGVTAISMSAAQAATGGVTGYATQNGGTTGGAGGTTVTASTGTAIHTALCNRASTSTPITIQVSGTITVGNTAKVSGTGCSTADGVIELKNISNVTIVGVGGGATFDQIGIHIRDSRNIIIQNVTVKNVKKSGSPTSNGGDAIGMESTVRNVWVDHVTLEASGGESEGYDGLFDLKNDVQYVTLSYSILRNSGRGGLIGSSEDDRGNGFITFHHNSYSNLDSRTPLLRGGIAHIYNNSYTNLVESGINSRAGAKAKVENNYFKNSKDVLGTFYTSEAGTWQVAGNIFDNITWSAKSSENNPAGPNVVSTTSVSIPYSYTLDGASCVPAIVSQTAGANTGLKVSDGSCTPTTPTATPTSTSTPTSTPTTTPTSTPTPTPTSTTPSGTNLSLAAGADGSSKGSGTSYGNVKDGSLSTYWSPSGSTGSISIKWGSATRVAKVNIRETSGASGRIGAWKLINADTGAVLKTGTGAGVISFTATSLKKITFEITSASSTPQVAEFETYAS</sequence>
<evidence type="ECO:0000256" key="2">
    <source>
        <dbReference type="RuleBase" id="RU361173"/>
    </source>
</evidence>
<dbReference type="SMART" id="SM00656">
    <property type="entry name" value="Amb_all"/>
    <property type="match status" value="1"/>
</dbReference>
<keyword evidence="2" id="KW-0119">Carbohydrate metabolism</keyword>
<keyword evidence="1 2" id="KW-0456">Lyase</keyword>
<dbReference type="InterPro" id="IPR045032">
    <property type="entry name" value="PEL"/>
</dbReference>
<reference evidence="6 7" key="1">
    <citation type="submission" date="2023-07" db="EMBL/GenBank/DDBJ databases">
        <title>Sorghum-associated microbial communities from plants grown in Nebraska, USA.</title>
        <authorList>
            <person name="Schachtman D."/>
        </authorList>
    </citation>
    <scope>NUCLEOTIDE SEQUENCE [LARGE SCALE GENOMIC DNA]</scope>
    <source>
        <strain evidence="6 7">BE332</strain>
    </source>
</reference>
<feature type="compositionally biased region" description="Low complexity" evidence="3">
    <location>
        <begin position="369"/>
        <end position="425"/>
    </location>
</feature>
<dbReference type="Pfam" id="PF00544">
    <property type="entry name" value="Pectate_lyase_4"/>
    <property type="match status" value="1"/>
</dbReference>
<dbReference type="EMBL" id="JAUSVB010000001">
    <property type="protein sequence ID" value="MDQ0372537.1"/>
    <property type="molecule type" value="Genomic_DNA"/>
</dbReference>
<name>A0ABU0EB92_9CELL</name>
<keyword evidence="4" id="KW-0732">Signal</keyword>
<dbReference type="InterPro" id="IPR002022">
    <property type="entry name" value="Pec_lyase"/>
</dbReference>
<feature type="signal peptide" evidence="4">
    <location>
        <begin position="1"/>
        <end position="34"/>
    </location>
</feature>
<protein>
    <submittedName>
        <fullName evidence="6">Pectate lyase</fullName>
    </submittedName>
</protein>
<dbReference type="PANTHER" id="PTHR31683:SF18">
    <property type="entry name" value="PECTATE LYASE 21-RELATED"/>
    <property type="match status" value="1"/>
</dbReference>
<dbReference type="SUPFAM" id="SSF51126">
    <property type="entry name" value="Pectin lyase-like"/>
    <property type="match status" value="1"/>
</dbReference>
<accession>A0ABU0EB92</accession>
<evidence type="ECO:0000259" key="5">
    <source>
        <dbReference type="SMART" id="SM00656"/>
    </source>
</evidence>
<comment type="subcellular location">
    <subcellularLocation>
        <location evidence="2">Secreted</location>
    </subcellularLocation>
</comment>
<evidence type="ECO:0000256" key="4">
    <source>
        <dbReference type="SAM" id="SignalP"/>
    </source>
</evidence>
<comment type="caution">
    <text evidence="6">The sequence shown here is derived from an EMBL/GenBank/DDBJ whole genome shotgun (WGS) entry which is preliminary data.</text>
</comment>
<evidence type="ECO:0000313" key="6">
    <source>
        <dbReference type="EMBL" id="MDQ0372537.1"/>
    </source>
</evidence>
<dbReference type="Gene3D" id="2.160.20.10">
    <property type="entry name" value="Single-stranded right-handed beta-helix, Pectin lyase-like"/>
    <property type="match status" value="1"/>
</dbReference>
<feature type="domain" description="Pectate lyase" evidence="5">
    <location>
        <begin position="79"/>
        <end position="289"/>
    </location>
</feature>
<keyword evidence="7" id="KW-1185">Reference proteome</keyword>
<dbReference type="Gene3D" id="2.60.120.260">
    <property type="entry name" value="Galactose-binding domain-like"/>
    <property type="match status" value="1"/>
</dbReference>
<keyword evidence="2" id="KW-0964">Secreted</keyword>
<evidence type="ECO:0000256" key="1">
    <source>
        <dbReference type="ARBA" id="ARBA00023239"/>
    </source>
</evidence>
<feature type="chain" id="PRO_5046116925" evidence="4">
    <location>
        <begin position="35"/>
        <end position="526"/>
    </location>
</feature>
<dbReference type="InterPro" id="IPR011050">
    <property type="entry name" value="Pectin_lyase_fold/virulence"/>
</dbReference>
<proteinExistence type="inferred from homology"/>
<feature type="region of interest" description="Disordered" evidence="3">
    <location>
        <begin position="361"/>
        <end position="426"/>
    </location>
</feature>
<dbReference type="RefSeq" id="WP_307490088.1">
    <property type="nucleotide sequence ID" value="NZ_JAUSVB010000001.1"/>
</dbReference>
<evidence type="ECO:0000256" key="3">
    <source>
        <dbReference type="SAM" id="MobiDB-lite"/>
    </source>
</evidence>
<dbReference type="InterPro" id="IPR008979">
    <property type="entry name" value="Galactose-bd-like_sf"/>
</dbReference>
<dbReference type="SUPFAM" id="SSF49785">
    <property type="entry name" value="Galactose-binding domain-like"/>
    <property type="match status" value="1"/>
</dbReference>
<dbReference type="PANTHER" id="PTHR31683">
    <property type="entry name" value="PECTATE LYASE 18-RELATED"/>
    <property type="match status" value="1"/>
</dbReference>
<comment type="similarity">
    <text evidence="2">Belongs to the polysaccharide lyase 1 family.</text>
</comment>
<organism evidence="6 7">
    <name type="scientific">Cellulomonas humilata</name>
    <dbReference type="NCBI Taxonomy" id="144055"/>
    <lineage>
        <taxon>Bacteria</taxon>
        <taxon>Bacillati</taxon>
        <taxon>Actinomycetota</taxon>
        <taxon>Actinomycetes</taxon>
        <taxon>Micrococcales</taxon>
        <taxon>Cellulomonadaceae</taxon>
        <taxon>Cellulomonas</taxon>
    </lineage>
</organism>